<keyword evidence="2 8" id="KW-0812">Transmembrane</keyword>
<evidence type="ECO:0000256" key="3">
    <source>
        <dbReference type="ARBA" id="ARBA00022989"/>
    </source>
</evidence>
<dbReference type="InterPro" id="IPR017452">
    <property type="entry name" value="GPCR_Rhodpsn_7TM"/>
</dbReference>
<accession>R7ULN3</accession>
<reference evidence="13" key="1">
    <citation type="submission" date="2012-12" db="EMBL/GenBank/DDBJ databases">
        <authorList>
            <person name="Hellsten U."/>
            <person name="Grimwood J."/>
            <person name="Chapman J.A."/>
            <person name="Shapiro H."/>
            <person name="Aerts A."/>
            <person name="Otillar R.P."/>
            <person name="Terry A.Y."/>
            <person name="Boore J.L."/>
            <person name="Simakov O."/>
            <person name="Marletaz F."/>
            <person name="Cho S.-J."/>
            <person name="Edsinger-Gonzales E."/>
            <person name="Havlak P."/>
            <person name="Kuo D.-H."/>
            <person name="Larsson T."/>
            <person name="Lv J."/>
            <person name="Arendt D."/>
            <person name="Savage R."/>
            <person name="Osoegawa K."/>
            <person name="de Jong P."/>
            <person name="Lindberg D.R."/>
            <person name="Seaver E.C."/>
            <person name="Weisblat D.A."/>
            <person name="Putnam N.H."/>
            <person name="Grigoriev I.V."/>
            <person name="Rokhsar D.S."/>
        </authorList>
    </citation>
    <scope>NUCLEOTIDE SEQUENCE</scope>
    <source>
        <strain evidence="13">I ESC-2004</strain>
    </source>
</reference>
<dbReference type="PANTHER" id="PTHR45695">
    <property type="entry name" value="LEUCOKININ RECEPTOR-RELATED"/>
    <property type="match status" value="1"/>
</dbReference>
<evidence type="ECO:0000256" key="4">
    <source>
        <dbReference type="ARBA" id="ARBA00023040"/>
    </source>
</evidence>
<feature type="non-terminal residue" evidence="11">
    <location>
        <position position="1"/>
    </location>
</feature>
<evidence type="ECO:0000256" key="7">
    <source>
        <dbReference type="ARBA" id="ARBA00023224"/>
    </source>
</evidence>
<dbReference type="PROSITE" id="PS50262">
    <property type="entry name" value="G_PROTEIN_RECEP_F1_2"/>
    <property type="match status" value="1"/>
</dbReference>
<keyword evidence="5 9" id="KW-0472">Membrane</keyword>
<dbReference type="PRINTS" id="PR00237">
    <property type="entry name" value="GPCRRHODOPSN"/>
</dbReference>
<evidence type="ECO:0000256" key="8">
    <source>
        <dbReference type="RuleBase" id="RU000688"/>
    </source>
</evidence>
<feature type="domain" description="G-protein coupled receptors family 1 profile" evidence="10">
    <location>
        <begin position="29"/>
        <end position="149"/>
    </location>
</feature>
<keyword evidence="13" id="KW-1185">Reference proteome</keyword>
<evidence type="ECO:0000256" key="5">
    <source>
        <dbReference type="ARBA" id="ARBA00023136"/>
    </source>
</evidence>
<dbReference type="HOGENOM" id="CLU_009579_29_6_1"/>
<feature type="transmembrane region" description="Helical" evidence="9">
    <location>
        <begin position="50"/>
        <end position="70"/>
    </location>
</feature>
<name>R7ULN3_CAPTE</name>
<keyword evidence="4 8" id="KW-0297">G-protein coupled receptor</keyword>
<dbReference type="Gene3D" id="1.20.1070.10">
    <property type="entry name" value="Rhodopsin 7-helix transmembrane proteins"/>
    <property type="match status" value="1"/>
</dbReference>
<dbReference type="Pfam" id="PF00001">
    <property type="entry name" value="7tm_1"/>
    <property type="match status" value="1"/>
</dbReference>
<dbReference type="PANTHER" id="PTHR45695:SF15">
    <property type="entry name" value="OPSIN RH2"/>
    <property type="match status" value="1"/>
</dbReference>
<dbReference type="Proteomes" id="UP000014760">
    <property type="component" value="Unassembled WGS sequence"/>
</dbReference>
<reference evidence="12" key="3">
    <citation type="submission" date="2015-06" db="UniProtKB">
        <authorList>
            <consortium name="EnsemblMetazoa"/>
        </authorList>
    </citation>
    <scope>IDENTIFICATION</scope>
</reference>
<evidence type="ECO:0000313" key="13">
    <source>
        <dbReference type="Proteomes" id="UP000014760"/>
    </source>
</evidence>
<dbReference type="PROSITE" id="PS00237">
    <property type="entry name" value="G_PROTEIN_RECEP_F1_1"/>
    <property type="match status" value="1"/>
</dbReference>
<proteinExistence type="inferred from homology"/>
<reference evidence="11 13" key="2">
    <citation type="journal article" date="2013" name="Nature">
        <title>Insights into bilaterian evolution from three spiralian genomes.</title>
        <authorList>
            <person name="Simakov O."/>
            <person name="Marletaz F."/>
            <person name="Cho S.J."/>
            <person name="Edsinger-Gonzales E."/>
            <person name="Havlak P."/>
            <person name="Hellsten U."/>
            <person name="Kuo D.H."/>
            <person name="Larsson T."/>
            <person name="Lv J."/>
            <person name="Arendt D."/>
            <person name="Savage R."/>
            <person name="Osoegawa K."/>
            <person name="de Jong P."/>
            <person name="Grimwood J."/>
            <person name="Chapman J.A."/>
            <person name="Shapiro H."/>
            <person name="Aerts A."/>
            <person name="Otillar R.P."/>
            <person name="Terry A.Y."/>
            <person name="Boore J.L."/>
            <person name="Grigoriev I.V."/>
            <person name="Lindberg D.R."/>
            <person name="Seaver E.C."/>
            <person name="Weisblat D.A."/>
            <person name="Putnam N.H."/>
            <person name="Rokhsar D.S."/>
        </authorList>
    </citation>
    <scope>NUCLEOTIDE SEQUENCE</scope>
    <source>
        <strain evidence="11 13">I ESC-2004</strain>
    </source>
</reference>
<keyword evidence="3 9" id="KW-1133">Transmembrane helix</keyword>
<dbReference type="EMBL" id="AMQN01008249">
    <property type="status" value="NOT_ANNOTATED_CDS"/>
    <property type="molecule type" value="Genomic_DNA"/>
</dbReference>
<protein>
    <recommendedName>
        <fullName evidence="10">G-protein coupled receptors family 1 profile domain-containing protein</fullName>
    </recommendedName>
</protein>
<evidence type="ECO:0000256" key="2">
    <source>
        <dbReference type="ARBA" id="ARBA00022692"/>
    </source>
</evidence>
<dbReference type="EnsemblMetazoa" id="CapteT77597">
    <property type="protein sequence ID" value="CapteP77597"/>
    <property type="gene ID" value="CapteG77597"/>
</dbReference>
<dbReference type="EMBL" id="KB302576">
    <property type="protein sequence ID" value="ELU04187.1"/>
    <property type="molecule type" value="Genomic_DNA"/>
</dbReference>
<dbReference type="SUPFAM" id="SSF81321">
    <property type="entry name" value="Family A G protein-coupled receptor-like"/>
    <property type="match status" value="1"/>
</dbReference>
<gene>
    <name evidence="11" type="ORF">CAPTEDRAFT_77597</name>
</gene>
<dbReference type="GO" id="GO:0004930">
    <property type="term" value="F:G protein-coupled receptor activity"/>
    <property type="evidence" value="ECO:0007669"/>
    <property type="project" value="UniProtKB-KW"/>
</dbReference>
<evidence type="ECO:0000256" key="1">
    <source>
        <dbReference type="ARBA" id="ARBA00004141"/>
    </source>
</evidence>
<comment type="similarity">
    <text evidence="8">Belongs to the G-protein coupled receptor 1 family.</text>
</comment>
<evidence type="ECO:0000313" key="11">
    <source>
        <dbReference type="EMBL" id="ELU04187.1"/>
    </source>
</evidence>
<sequence>EYSDYTQQHWVLSVFVTLYVLIMTMSVAGNALVIWTVYSNKHMRTVTNYYIVNLATCDLMVAAFVLPLKLLEYAAPCSWQIFSHDALCAVLYFMLPVFVFASVLTLVAISLERFYAIVYPLNAKIISGKTRTRRIIASTWIIAIILATP</sequence>
<feature type="transmembrane region" description="Helical" evidence="9">
    <location>
        <begin position="12"/>
        <end position="38"/>
    </location>
</feature>
<dbReference type="InterPro" id="IPR000276">
    <property type="entry name" value="GPCR_Rhodpsn"/>
</dbReference>
<comment type="subcellular location">
    <subcellularLocation>
        <location evidence="1">Membrane</location>
        <topology evidence="1">Multi-pass membrane protein</topology>
    </subcellularLocation>
</comment>
<dbReference type="STRING" id="283909.R7ULN3"/>
<evidence type="ECO:0000256" key="9">
    <source>
        <dbReference type="SAM" id="Phobius"/>
    </source>
</evidence>
<organism evidence="11">
    <name type="scientific">Capitella teleta</name>
    <name type="common">Polychaete worm</name>
    <dbReference type="NCBI Taxonomy" id="283909"/>
    <lineage>
        <taxon>Eukaryota</taxon>
        <taxon>Metazoa</taxon>
        <taxon>Spiralia</taxon>
        <taxon>Lophotrochozoa</taxon>
        <taxon>Annelida</taxon>
        <taxon>Polychaeta</taxon>
        <taxon>Sedentaria</taxon>
        <taxon>Scolecida</taxon>
        <taxon>Capitellidae</taxon>
        <taxon>Capitella</taxon>
    </lineage>
</organism>
<evidence type="ECO:0000256" key="6">
    <source>
        <dbReference type="ARBA" id="ARBA00023170"/>
    </source>
</evidence>
<evidence type="ECO:0000259" key="10">
    <source>
        <dbReference type="PROSITE" id="PS50262"/>
    </source>
</evidence>
<keyword evidence="7 8" id="KW-0807">Transducer</keyword>
<dbReference type="AlphaFoldDB" id="R7ULN3"/>
<dbReference type="OMA" id="LEVETHF"/>
<feature type="transmembrane region" description="Helical" evidence="9">
    <location>
        <begin position="90"/>
        <end position="111"/>
    </location>
</feature>
<dbReference type="OrthoDB" id="2101615at2759"/>
<keyword evidence="6 8" id="KW-0675">Receptor</keyword>
<evidence type="ECO:0000313" key="12">
    <source>
        <dbReference type="EnsemblMetazoa" id="CapteP77597"/>
    </source>
</evidence>
<dbReference type="GO" id="GO:0005886">
    <property type="term" value="C:plasma membrane"/>
    <property type="evidence" value="ECO:0007669"/>
    <property type="project" value="TreeGrafter"/>
</dbReference>
<feature type="non-terminal residue" evidence="11">
    <location>
        <position position="149"/>
    </location>
</feature>